<name>B5Y3E9_PHATC</name>
<dbReference type="SUPFAM" id="SSF48113">
    <property type="entry name" value="Heme-dependent peroxidases"/>
    <property type="match status" value="1"/>
</dbReference>
<evidence type="ECO:0000256" key="5">
    <source>
        <dbReference type="RuleBase" id="RU004241"/>
    </source>
</evidence>
<reference evidence="7 8" key="1">
    <citation type="journal article" date="2008" name="Nature">
        <title>The Phaeodactylum genome reveals the evolutionary history of diatom genomes.</title>
        <authorList>
            <person name="Bowler C."/>
            <person name="Allen A.E."/>
            <person name="Badger J.H."/>
            <person name="Grimwood J."/>
            <person name="Jabbari K."/>
            <person name="Kuo A."/>
            <person name="Maheswari U."/>
            <person name="Martens C."/>
            <person name="Maumus F."/>
            <person name="Otillar R.P."/>
            <person name="Rayko E."/>
            <person name="Salamov A."/>
            <person name="Vandepoele K."/>
            <person name="Beszteri B."/>
            <person name="Gruber A."/>
            <person name="Heijde M."/>
            <person name="Katinka M."/>
            <person name="Mock T."/>
            <person name="Valentin K."/>
            <person name="Verret F."/>
            <person name="Berges J.A."/>
            <person name="Brownlee C."/>
            <person name="Cadoret J.P."/>
            <person name="Chiovitti A."/>
            <person name="Choi C.J."/>
            <person name="Coesel S."/>
            <person name="De Martino A."/>
            <person name="Detter J.C."/>
            <person name="Durkin C."/>
            <person name="Falciatore A."/>
            <person name="Fournet J."/>
            <person name="Haruta M."/>
            <person name="Huysman M.J."/>
            <person name="Jenkins B.D."/>
            <person name="Jiroutova K."/>
            <person name="Jorgensen R.E."/>
            <person name="Joubert Y."/>
            <person name="Kaplan A."/>
            <person name="Kroger N."/>
            <person name="Kroth P.G."/>
            <person name="La Roche J."/>
            <person name="Lindquist E."/>
            <person name="Lommer M."/>
            <person name="Martin-Jezequel V."/>
            <person name="Lopez P.J."/>
            <person name="Lucas S."/>
            <person name="Mangogna M."/>
            <person name="McGinnis K."/>
            <person name="Medlin L.K."/>
            <person name="Montsant A."/>
            <person name="Oudot-Le Secq M.P."/>
            <person name="Napoli C."/>
            <person name="Obornik M."/>
            <person name="Parker M.S."/>
            <person name="Petit J.L."/>
            <person name="Porcel B.M."/>
            <person name="Poulsen N."/>
            <person name="Robison M."/>
            <person name="Rychlewski L."/>
            <person name="Rynearson T.A."/>
            <person name="Schmutz J."/>
            <person name="Shapiro H."/>
            <person name="Siaut M."/>
            <person name="Stanley M."/>
            <person name="Sussman M.R."/>
            <person name="Taylor A.R."/>
            <person name="Vardi A."/>
            <person name="von Dassow P."/>
            <person name="Vyverman W."/>
            <person name="Willis A."/>
            <person name="Wyrwicz L.S."/>
            <person name="Rokhsar D.S."/>
            <person name="Weissenbach J."/>
            <person name="Armbrust E.V."/>
            <person name="Green B.R."/>
            <person name="Van de Peer Y."/>
            <person name="Grigoriev I.V."/>
        </authorList>
    </citation>
    <scope>NUCLEOTIDE SEQUENCE [LARGE SCALE GENOMIC DNA]</scope>
    <source>
        <strain evidence="7 8">CCAP 1055/1</strain>
    </source>
</reference>
<dbReference type="Gene3D" id="1.10.420.10">
    <property type="entry name" value="Peroxidase, domain 2"/>
    <property type="match status" value="1"/>
</dbReference>
<comment type="similarity">
    <text evidence="5">Belongs to the peroxidase family.</text>
</comment>
<evidence type="ECO:0000256" key="4">
    <source>
        <dbReference type="ARBA" id="ARBA00023004"/>
    </source>
</evidence>
<evidence type="ECO:0000313" key="8">
    <source>
        <dbReference type="Proteomes" id="UP000000759"/>
    </source>
</evidence>
<keyword evidence="2" id="KW-0479">Metal-binding</keyword>
<dbReference type="GO" id="GO:0042744">
    <property type="term" value="P:hydrogen peroxide catabolic process"/>
    <property type="evidence" value="ECO:0007669"/>
    <property type="project" value="TreeGrafter"/>
</dbReference>
<dbReference type="InParanoid" id="B5Y3E9"/>
<keyword evidence="4" id="KW-0408">Iron</keyword>
<proteinExistence type="inferred from homology"/>
<sequence length="253" mass="27906">PTFVRLAWHSSGTYDQITRTGGSGEGTIRFKEELAHGGNAGLADTAVVWLEPLYKKYKKDGLSYADLYTLSGVASIKQMNGPTIPWGSGRVDAMSPIVVTPDGRLPNADVGPKGADKSDAAHLRDVFYRMGFNDQEIVCLSGAHALGRCHTTASGYDGPWTPTPTTFNNAYYTLLSNLNWVPKEWDGPYQYVDAPTGRLMMLPTDLVLLQDKSFAKYVKEYASNPKKFDYDFTVAFQKLEELGTNNLTPCDWA</sequence>
<dbReference type="AlphaFoldDB" id="B5Y3E9"/>
<dbReference type="InterPro" id="IPR002016">
    <property type="entry name" value="Haem_peroxidase"/>
</dbReference>
<dbReference type="PaxDb" id="2850-Phatr13244"/>
<dbReference type="EMBL" id="CP001141">
    <property type="protein sequence ID" value="ACI65302.1"/>
    <property type="molecule type" value="Genomic_DNA"/>
</dbReference>
<protein>
    <recommendedName>
        <fullName evidence="6">Plant heme peroxidase family profile domain-containing protein</fullName>
    </recommendedName>
</protein>
<dbReference type="Pfam" id="PF00141">
    <property type="entry name" value="peroxidase"/>
    <property type="match status" value="1"/>
</dbReference>
<dbReference type="PROSITE" id="PS50873">
    <property type="entry name" value="PEROXIDASE_4"/>
    <property type="match status" value="1"/>
</dbReference>
<dbReference type="OrthoDB" id="2859658at2759"/>
<feature type="non-terminal residue" evidence="7">
    <location>
        <position position="1"/>
    </location>
</feature>
<gene>
    <name evidence="7" type="ORF">PHATR_13244</name>
</gene>
<dbReference type="InterPro" id="IPR044831">
    <property type="entry name" value="Ccp1-like"/>
</dbReference>
<dbReference type="GO" id="GO:0034599">
    <property type="term" value="P:cellular response to oxidative stress"/>
    <property type="evidence" value="ECO:0007669"/>
    <property type="project" value="InterPro"/>
</dbReference>
<keyword evidence="1" id="KW-0349">Heme</keyword>
<keyword evidence="3" id="KW-0560">Oxidoreductase</keyword>
<accession>B5Y3E9</accession>
<keyword evidence="8" id="KW-1185">Reference proteome</keyword>
<dbReference type="PRINTS" id="PR00458">
    <property type="entry name" value="PEROXIDASE"/>
</dbReference>
<dbReference type="GO" id="GO:0000302">
    <property type="term" value="P:response to reactive oxygen species"/>
    <property type="evidence" value="ECO:0007669"/>
    <property type="project" value="TreeGrafter"/>
</dbReference>
<organism evidence="7 8">
    <name type="scientific">Phaeodactylum tricornutum (strain CCAP 1055/1)</name>
    <dbReference type="NCBI Taxonomy" id="556484"/>
    <lineage>
        <taxon>Eukaryota</taxon>
        <taxon>Sar</taxon>
        <taxon>Stramenopiles</taxon>
        <taxon>Ochrophyta</taxon>
        <taxon>Bacillariophyta</taxon>
        <taxon>Bacillariophyceae</taxon>
        <taxon>Bacillariophycidae</taxon>
        <taxon>Naviculales</taxon>
        <taxon>Phaeodactylaceae</taxon>
        <taxon>Phaeodactylum</taxon>
    </lineage>
</organism>
<dbReference type="PANTHER" id="PTHR31356">
    <property type="entry name" value="THYLAKOID LUMENAL 29 KDA PROTEIN, CHLOROPLASTIC-RELATED"/>
    <property type="match status" value="1"/>
</dbReference>
<dbReference type="Proteomes" id="UP000000759">
    <property type="component" value="Chromosome 11"/>
</dbReference>
<feature type="domain" description="Plant heme peroxidase family profile" evidence="6">
    <location>
        <begin position="62"/>
        <end position="253"/>
    </location>
</feature>
<dbReference type="STRING" id="556484.B5Y3E9"/>
<dbReference type="InterPro" id="IPR010255">
    <property type="entry name" value="Haem_peroxidase_sf"/>
</dbReference>
<dbReference type="GO" id="GO:0004601">
    <property type="term" value="F:peroxidase activity"/>
    <property type="evidence" value="ECO:0007669"/>
    <property type="project" value="InterPro"/>
</dbReference>
<dbReference type="GO" id="GO:0046872">
    <property type="term" value="F:metal ion binding"/>
    <property type="evidence" value="ECO:0007669"/>
    <property type="project" value="UniProtKB-KW"/>
</dbReference>
<dbReference type="RefSeq" id="XP_002185832.1">
    <property type="nucleotide sequence ID" value="XM_002185796.1"/>
</dbReference>
<dbReference type="GO" id="GO:0020037">
    <property type="term" value="F:heme binding"/>
    <property type="evidence" value="ECO:0007669"/>
    <property type="project" value="InterPro"/>
</dbReference>
<evidence type="ECO:0000256" key="3">
    <source>
        <dbReference type="ARBA" id="ARBA00023002"/>
    </source>
</evidence>
<dbReference type="GeneID" id="7204592"/>
<evidence type="ECO:0000259" key="6">
    <source>
        <dbReference type="PROSITE" id="PS50873"/>
    </source>
</evidence>
<dbReference type="HOGENOM" id="CLU_036959_0_0_1"/>
<dbReference type="FunFam" id="1.10.420.10:FF:000009">
    <property type="entry name" value="Ascorbate peroxidase"/>
    <property type="match status" value="1"/>
</dbReference>
<dbReference type="PANTHER" id="PTHR31356:SF58">
    <property type="entry name" value="CYTOCHROME C PEROXIDASE, MITOCHONDRIAL"/>
    <property type="match status" value="1"/>
</dbReference>
<evidence type="ECO:0000256" key="2">
    <source>
        <dbReference type="ARBA" id="ARBA00022723"/>
    </source>
</evidence>
<dbReference type="KEGG" id="pti:PHATR_13244"/>
<dbReference type="eggNOG" id="ENOG502QR1E">
    <property type="taxonomic scope" value="Eukaryota"/>
</dbReference>
<evidence type="ECO:0000313" key="7">
    <source>
        <dbReference type="EMBL" id="ACI65302.1"/>
    </source>
</evidence>
<dbReference type="Gene3D" id="1.10.520.10">
    <property type="match status" value="1"/>
</dbReference>
<evidence type="ECO:0000256" key="1">
    <source>
        <dbReference type="ARBA" id="ARBA00022617"/>
    </source>
</evidence>
<reference evidence="8" key="2">
    <citation type="submission" date="2008-08" db="EMBL/GenBank/DDBJ databases">
        <authorList>
            <consortium name="Diatom Consortium"/>
            <person name="Grigoriev I."/>
            <person name="Grimwood J."/>
            <person name="Kuo A."/>
            <person name="Otillar R.P."/>
            <person name="Salamov A."/>
            <person name="Detter J.C."/>
            <person name="Lindquist E."/>
            <person name="Shapiro H."/>
            <person name="Lucas S."/>
            <person name="Glavina del Rio T."/>
            <person name="Pitluck S."/>
            <person name="Rokhsar D."/>
            <person name="Bowler C."/>
        </authorList>
    </citation>
    <scope>GENOME REANNOTATION</scope>
    <source>
        <strain evidence="8">CCAP 1055/1</strain>
    </source>
</reference>